<keyword evidence="1" id="KW-0812">Transmembrane</keyword>
<feature type="transmembrane region" description="Helical" evidence="1">
    <location>
        <begin position="219"/>
        <end position="242"/>
    </location>
</feature>
<name>A0A4Y3QMP5_MICTE</name>
<feature type="transmembrane region" description="Helical" evidence="1">
    <location>
        <begin position="83"/>
        <end position="102"/>
    </location>
</feature>
<feature type="transmembrane region" description="Helical" evidence="1">
    <location>
        <begin position="21"/>
        <end position="47"/>
    </location>
</feature>
<feature type="transmembrane region" description="Helical" evidence="1">
    <location>
        <begin position="341"/>
        <end position="362"/>
    </location>
</feature>
<feature type="transmembrane region" description="Helical" evidence="1">
    <location>
        <begin position="172"/>
        <end position="190"/>
    </location>
</feature>
<reference evidence="2 3" key="1">
    <citation type="submission" date="2019-06" db="EMBL/GenBank/DDBJ databases">
        <title>Whole genome shotgun sequence of Microbacterium testaceum NBRC 12675.</title>
        <authorList>
            <person name="Hosoyama A."/>
            <person name="Uohara A."/>
            <person name="Ohji S."/>
            <person name="Ichikawa N."/>
        </authorList>
    </citation>
    <scope>NUCLEOTIDE SEQUENCE [LARGE SCALE GENOMIC DNA]</scope>
    <source>
        <strain evidence="2 3">NBRC 12675</strain>
    </source>
</reference>
<dbReference type="EMBL" id="BJML01000004">
    <property type="protein sequence ID" value="GEB45768.1"/>
    <property type="molecule type" value="Genomic_DNA"/>
</dbReference>
<keyword evidence="1" id="KW-1133">Transmembrane helix</keyword>
<evidence type="ECO:0000313" key="2">
    <source>
        <dbReference type="EMBL" id="GEB45768.1"/>
    </source>
</evidence>
<protein>
    <recommendedName>
        <fullName evidence="4">MFS transporter</fullName>
    </recommendedName>
</protein>
<feature type="transmembrane region" description="Helical" evidence="1">
    <location>
        <begin position="368"/>
        <end position="387"/>
    </location>
</feature>
<evidence type="ECO:0000256" key="1">
    <source>
        <dbReference type="SAM" id="Phobius"/>
    </source>
</evidence>
<feature type="transmembrane region" description="Helical" evidence="1">
    <location>
        <begin position="254"/>
        <end position="273"/>
    </location>
</feature>
<dbReference type="Gene3D" id="1.20.1250.20">
    <property type="entry name" value="MFS general substrate transporter like domains"/>
    <property type="match status" value="1"/>
</dbReference>
<comment type="caution">
    <text evidence="2">The sequence shown here is derived from an EMBL/GenBank/DDBJ whole genome shotgun (WGS) entry which is preliminary data.</text>
</comment>
<sequence>MRYVNAMRNHPGNMGRSFWGWLGVASLVRSPVLMSAVAFSAIAALVLQNPDRGGLLAAASVVGMLAGTPVSIVAQRLLSTRRLLTIQLLLCSASWLALAFSLDRPFGVWMAISAVAGVSMAGSAGLIRSTLSAAVPAREQARASTLDALAQDVLVFLAPVFVAVALGAGAVGAPVAVSALALAAVIGVQFQTMDSASTPSDAHAPEDAVCATPRPSFRWFTWTVFSVGVGMLLGAVEAGAVGLSLQLDLEVQDAWLAFLVLGASSAVGAWLDIVWLQRWHPARRLPLLVALFLAGAVLLTWEPQWLTALAGLLLVGLPTAALLGLRSHVFDSGAAAHRKTGLTLAFAGQSIGFAAGAAGLALSGQSGALVAAGSVVAVGGVLGTIELRRQPGDR</sequence>
<dbReference type="AlphaFoldDB" id="A0A4Y3QMP5"/>
<dbReference type="Proteomes" id="UP000319525">
    <property type="component" value="Unassembled WGS sequence"/>
</dbReference>
<gene>
    <name evidence="2" type="ORF">MTE01_17130</name>
</gene>
<keyword evidence="1" id="KW-0472">Membrane</keyword>
<feature type="transmembrane region" description="Helical" evidence="1">
    <location>
        <begin position="53"/>
        <end position="74"/>
    </location>
</feature>
<dbReference type="SUPFAM" id="SSF103473">
    <property type="entry name" value="MFS general substrate transporter"/>
    <property type="match status" value="1"/>
</dbReference>
<organism evidence="2 3">
    <name type="scientific">Microbacterium testaceum</name>
    <name type="common">Aureobacterium testaceum</name>
    <name type="synonym">Brevibacterium testaceum</name>
    <dbReference type="NCBI Taxonomy" id="2033"/>
    <lineage>
        <taxon>Bacteria</taxon>
        <taxon>Bacillati</taxon>
        <taxon>Actinomycetota</taxon>
        <taxon>Actinomycetes</taxon>
        <taxon>Micrococcales</taxon>
        <taxon>Microbacteriaceae</taxon>
        <taxon>Microbacterium</taxon>
    </lineage>
</organism>
<feature type="transmembrane region" description="Helical" evidence="1">
    <location>
        <begin position="307"/>
        <end position="329"/>
    </location>
</feature>
<proteinExistence type="predicted"/>
<accession>A0A4Y3QMP5</accession>
<dbReference type="InterPro" id="IPR036259">
    <property type="entry name" value="MFS_trans_sf"/>
</dbReference>
<evidence type="ECO:0008006" key="4">
    <source>
        <dbReference type="Google" id="ProtNLM"/>
    </source>
</evidence>
<evidence type="ECO:0000313" key="3">
    <source>
        <dbReference type="Proteomes" id="UP000319525"/>
    </source>
</evidence>
<feature type="transmembrane region" description="Helical" evidence="1">
    <location>
        <begin position="108"/>
        <end position="127"/>
    </location>
</feature>